<dbReference type="Proteomes" id="UP000294309">
    <property type="component" value="Chromosome"/>
</dbReference>
<dbReference type="GO" id="GO:0008299">
    <property type="term" value="P:isoprenoid biosynthetic process"/>
    <property type="evidence" value="ECO:0007669"/>
    <property type="project" value="InterPro"/>
</dbReference>
<dbReference type="InterPro" id="IPR029044">
    <property type="entry name" value="Nucleotide-diphossugar_trans"/>
</dbReference>
<dbReference type="KEGG" id="sgq:SGLAD_v1c00200"/>
<protein>
    <submittedName>
        <fullName evidence="3">2-C-methyl-D-erythritol 4-phosphate cytidylyltransferase</fullName>
    </submittedName>
</protein>
<dbReference type="RefSeq" id="WP_166739140.1">
    <property type="nucleotide sequence ID" value="NZ_CP038013.1"/>
</dbReference>
<dbReference type="Pfam" id="PF01128">
    <property type="entry name" value="IspD"/>
    <property type="match status" value="1"/>
</dbReference>
<evidence type="ECO:0000256" key="1">
    <source>
        <dbReference type="ARBA" id="ARBA00022679"/>
    </source>
</evidence>
<dbReference type="InterPro" id="IPR050088">
    <property type="entry name" value="IspD/TarI_cytidylyltransf_bact"/>
</dbReference>
<keyword evidence="4" id="KW-1185">Reference proteome</keyword>
<reference evidence="3 4" key="1">
    <citation type="submission" date="2019-03" db="EMBL/GenBank/DDBJ databases">
        <title>Complete genome sequence of Spiroplasma gladiatoris TG-1 (DSM 22552).</title>
        <authorList>
            <person name="Lin Y.-C."/>
            <person name="Chou L."/>
            <person name="Kuo C.-H."/>
        </authorList>
    </citation>
    <scope>NUCLEOTIDE SEQUENCE [LARGE SCALE GENOMIC DNA]</scope>
    <source>
        <strain evidence="3 4">TG-1</strain>
    </source>
</reference>
<dbReference type="SUPFAM" id="SSF53448">
    <property type="entry name" value="Nucleotide-diphospho-sugar transferases"/>
    <property type="match status" value="1"/>
</dbReference>
<dbReference type="InterPro" id="IPR018294">
    <property type="entry name" value="ISPD_synthase_CS"/>
</dbReference>
<evidence type="ECO:0000313" key="4">
    <source>
        <dbReference type="Proteomes" id="UP000294309"/>
    </source>
</evidence>
<dbReference type="EMBL" id="CP038013">
    <property type="protein sequence ID" value="QBQ07221.1"/>
    <property type="molecule type" value="Genomic_DNA"/>
</dbReference>
<proteinExistence type="predicted"/>
<dbReference type="PROSITE" id="PS01295">
    <property type="entry name" value="ISPD"/>
    <property type="match status" value="1"/>
</dbReference>
<dbReference type="CDD" id="cd02516">
    <property type="entry name" value="CDP-ME_synthetase"/>
    <property type="match status" value="1"/>
</dbReference>
<accession>A0A4P7AGL1</accession>
<dbReference type="InterPro" id="IPR034683">
    <property type="entry name" value="IspD/TarI"/>
</dbReference>
<evidence type="ECO:0000313" key="3">
    <source>
        <dbReference type="EMBL" id="QBQ07221.1"/>
    </source>
</evidence>
<dbReference type="PANTHER" id="PTHR32125:SF4">
    <property type="entry name" value="2-C-METHYL-D-ERYTHRITOL 4-PHOSPHATE CYTIDYLYLTRANSFERASE, CHLOROPLASTIC"/>
    <property type="match status" value="1"/>
</dbReference>
<gene>
    <name evidence="3" type="primary">ispD</name>
    <name evidence="3" type="ORF">SGLAD_v1c00200</name>
</gene>
<sequence length="202" mass="23090">MIDLIIVANGKSSRFGKNKLLEKINSQTVIEKTIECFLENKNFNKIIIVTNNEIENILKSKFFNIKFLKGGKTRSLSVKKGLQLVDSEFVMVHDGARPFVNNKLIENLISSIKQNDAVVPVLKITSCLKRTIGELITQNRDEFVVSQTPQLFKASALKKEYKNVDQDWYDDCQAIENKGYKIITIDGDNENIKITYKSDIKR</sequence>
<dbReference type="PANTHER" id="PTHR32125">
    <property type="entry name" value="2-C-METHYL-D-ERYTHRITOL 4-PHOSPHATE CYTIDYLYLTRANSFERASE, CHLOROPLASTIC"/>
    <property type="match status" value="1"/>
</dbReference>
<organism evidence="3 4">
    <name type="scientific">Spiroplasma gladiatoris</name>
    <dbReference type="NCBI Taxonomy" id="2143"/>
    <lineage>
        <taxon>Bacteria</taxon>
        <taxon>Bacillati</taxon>
        <taxon>Mycoplasmatota</taxon>
        <taxon>Mollicutes</taxon>
        <taxon>Entomoplasmatales</taxon>
        <taxon>Spiroplasmataceae</taxon>
        <taxon>Spiroplasma</taxon>
    </lineage>
</organism>
<dbReference type="AlphaFoldDB" id="A0A4P7AGL1"/>
<dbReference type="Gene3D" id="3.90.550.10">
    <property type="entry name" value="Spore Coat Polysaccharide Biosynthesis Protein SpsA, Chain A"/>
    <property type="match status" value="1"/>
</dbReference>
<keyword evidence="2 3" id="KW-0548">Nucleotidyltransferase</keyword>
<keyword evidence="1 3" id="KW-0808">Transferase</keyword>
<name>A0A4P7AGL1_9MOLU</name>
<evidence type="ECO:0000256" key="2">
    <source>
        <dbReference type="ARBA" id="ARBA00022695"/>
    </source>
</evidence>
<dbReference type="GO" id="GO:0050518">
    <property type="term" value="F:2-C-methyl-D-erythritol 4-phosphate cytidylyltransferase activity"/>
    <property type="evidence" value="ECO:0007669"/>
    <property type="project" value="TreeGrafter"/>
</dbReference>